<dbReference type="STRING" id="1391653.AKJ08_1535"/>
<organism evidence="1 2">
    <name type="scientific">Vulgatibacter incomptus</name>
    <dbReference type="NCBI Taxonomy" id="1391653"/>
    <lineage>
        <taxon>Bacteria</taxon>
        <taxon>Pseudomonadati</taxon>
        <taxon>Myxococcota</taxon>
        <taxon>Myxococcia</taxon>
        <taxon>Myxococcales</taxon>
        <taxon>Cystobacterineae</taxon>
        <taxon>Vulgatibacteraceae</taxon>
        <taxon>Vulgatibacter</taxon>
    </lineage>
</organism>
<name>A0A0K1PC82_9BACT</name>
<keyword evidence="2" id="KW-1185">Reference proteome</keyword>
<sequence>MRRKDAFEEVAMKSLIGNILVTSTLVALLAGCNEEVERKTGHVALAVVAGEVAQANDGLVNPHVGLVWTRVDDVAFEPLFATESAPLQGNFPEAFNLSVFSLPPSEILATIEDGDAVVHLGFAEIFAFEDVNGDGTFTVNDYGIDAPDRMFGISWLDFLVYLDAAPSQELAQGMFSNPENASAGFHLVRWAPCDGRFEILAPGTVLAVRTFEPSSQFPATDDWYDEVQCQVTYTGACANPDSPECQGCLDAAYFGCTQVTCGAETQALDACIQASGCLESDDWTCLQEHCGAEADAVDACMNECDDWMSCFYEEL</sequence>
<evidence type="ECO:0000313" key="2">
    <source>
        <dbReference type="Proteomes" id="UP000055590"/>
    </source>
</evidence>
<dbReference type="EMBL" id="CP012332">
    <property type="protein sequence ID" value="AKU91148.1"/>
    <property type="molecule type" value="Genomic_DNA"/>
</dbReference>
<dbReference type="PROSITE" id="PS51257">
    <property type="entry name" value="PROKAR_LIPOPROTEIN"/>
    <property type="match status" value="1"/>
</dbReference>
<reference evidence="1 2" key="1">
    <citation type="submission" date="2015-08" db="EMBL/GenBank/DDBJ databases">
        <authorList>
            <person name="Babu N.S."/>
            <person name="Beckwith C.J."/>
            <person name="Beseler K.G."/>
            <person name="Brison A."/>
            <person name="Carone J.V."/>
            <person name="Caskin T.P."/>
            <person name="Diamond M."/>
            <person name="Durham M.E."/>
            <person name="Foxe J.M."/>
            <person name="Go M."/>
            <person name="Henderson B.A."/>
            <person name="Jones I.B."/>
            <person name="McGettigan J.A."/>
            <person name="Micheletti S.J."/>
            <person name="Nasrallah M.E."/>
            <person name="Ortiz D."/>
            <person name="Piller C.R."/>
            <person name="Privatt S.R."/>
            <person name="Schneider S.L."/>
            <person name="Sharp S."/>
            <person name="Smith T.C."/>
            <person name="Stanton J.D."/>
            <person name="Ullery H.E."/>
            <person name="Wilson R.J."/>
            <person name="Serrano M.G."/>
            <person name="Buck G."/>
            <person name="Lee V."/>
            <person name="Wang Y."/>
            <person name="Carvalho R."/>
            <person name="Voegtly L."/>
            <person name="Shi R."/>
            <person name="Duckworth R."/>
            <person name="Johnson A."/>
            <person name="Loviza R."/>
            <person name="Walstead R."/>
            <person name="Shah Z."/>
            <person name="Kiflezghi M."/>
            <person name="Wade K."/>
            <person name="Ball S.L."/>
            <person name="Bradley K.W."/>
            <person name="Asai D.J."/>
            <person name="Bowman C.A."/>
            <person name="Russell D.A."/>
            <person name="Pope W.H."/>
            <person name="Jacobs-Sera D."/>
            <person name="Hendrix R.W."/>
            <person name="Hatfull G.F."/>
        </authorList>
    </citation>
    <scope>NUCLEOTIDE SEQUENCE [LARGE SCALE GENOMIC DNA]</scope>
    <source>
        <strain evidence="1 2">DSM 27710</strain>
    </source>
</reference>
<dbReference type="PATRIC" id="fig|1391653.3.peg.1611"/>
<proteinExistence type="predicted"/>
<accession>A0A0K1PC82</accession>
<dbReference type="Proteomes" id="UP000055590">
    <property type="component" value="Chromosome"/>
</dbReference>
<dbReference type="AlphaFoldDB" id="A0A0K1PC82"/>
<gene>
    <name evidence="1" type="ORF">AKJ08_1535</name>
</gene>
<evidence type="ECO:0008006" key="3">
    <source>
        <dbReference type="Google" id="ProtNLM"/>
    </source>
</evidence>
<evidence type="ECO:0000313" key="1">
    <source>
        <dbReference type="EMBL" id="AKU91148.1"/>
    </source>
</evidence>
<dbReference type="KEGG" id="vin:AKJ08_1535"/>
<protein>
    <recommendedName>
        <fullName evidence="3">Lipoprotein</fullName>
    </recommendedName>
</protein>